<dbReference type="Proteomes" id="UP000279457">
    <property type="component" value="Unassembled WGS sequence"/>
</dbReference>
<gene>
    <name evidence="1" type="ORF">EB241_04960</name>
</gene>
<reference evidence="1 2" key="1">
    <citation type="submission" date="2018-10" db="EMBL/GenBank/DDBJ databases">
        <title>Draft genome sequence for the type isolate of Erwinia psidii, agent causal of bacterial blight in guava (Psidium guajava) and wilt and die-back of Eucalyptus spp.</title>
        <authorList>
            <person name="Hermenegildo P.S."/>
            <person name="Santos S.A."/>
            <person name="Guimaraes L.M.S."/>
            <person name="Vidigal P.M.P."/>
            <person name="Pereira I.C."/>
            <person name="Badel J.L."/>
            <person name="Alfenas-Zerbini P."/>
            <person name="Ferreira M.A.S.V."/>
            <person name="Alfenas A.C."/>
        </authorList>
    </citation>
    <scope>NUCLEOTIDE SEQUENCE [LARGE SCALE GENOMIC DNA]</scope>
    <source>
        <strain evidence="1 2">IBSBF 435</strain>
    </source>
</reference>
<dbReference type="EMBL" id="RHHM01000003">
    <property type="protein sequence ID" value="RQM39110.1"/>
    <property type="molecule type" value="Genomic_DNA"/>
</dbReference>
<protein>
    <submittedName>
        <fullName evidence="1">Uncharacterized protein</fullName>
    </submittedName>
</protein>
<proteinExistence type="predicted"/>
<dbReference type="AlphaFoldDB" id="A0A3N6SCJ3"/>
<organism evidence="1 2">
    <name type="scientific">Erwinia psidii</name>
    <dbReference type="NCBI Taxonomy" id="69224"/>
    <lineage>
        <taxon>Bacteria</taxon>
        <taxon>Pseudomonadati</taxon>
        <taxon>Pseudomonadota</taxon>
        <taxon>Gammaproteobacteria</taxon>
        <taxon>Enterobacterales</taxon>
        <taxon>Erwiniaceae</taxon>
        <taxon>Erwinia</taxon>
    </lineage>
</organism>
<comment type="caution">
    <text evidence="1">The sequence shown here is derived from an EMBL/GenBank/DDBJ whole genome shotgun (WGS) entry which is preliminary data.</text>
</comment>
<keyword evidence="2" id="KW-1185">Reference proteome</keyword>
<evidence type="ECO:0000313" key="2">
    <source>
        <dbReference type="Proteomes" id="UP000279457"/>
    </source>
</evidence>
<accession>A0A3N6SCJ3</accession>
<name>A0A3N6SCJ3_9GAMM</name>
<evidence type="ECO:0000313" key="1">
    <source>
        <dbReference type="EMBL" id="RQM39110.1"/>
    </source>
</evidence>
<sequence length="103" mass="10982">MPEGAAGGRNHPDCLPKSQLLLNEAFTNLDLVQQNVFNKADGLTALMRGHDLNHSLPCLPGMTAQRWCPAASGCFTTGDPERGCAVPFGRLMVTGLPFLTSLT</sequence>